<evidence type="ECO:0000313" key="3">
    <source>
        <dbReference type="Proteomes" id="UP000059672"/>
    </source>
</evidence>
<name>A0A0X8G784_9FLAO</name>
<sequence>MKKKIIKWGIIIVLSGLLIGGGIIFYMFNQPHRNIHAIAPDYQMKASTLVQEYFTDATLANEKYLQDEGESKIIAVTGTIASITEDLNHQKVILLKDVNEKAGVSCTFTSETNMNAKNLKIGETVTIKGVIRSGAGYDEDLEFYEDVILEKCNIVNN</sequence>
<dbReference type="InterPro" id="IPR024422">
    <property type="entry name" value="Protein_unknown_function_OB"/>
</dbReference>
<evidence type="ECO:0008006" key="4">
    <source>
        <dbReference type="Google" id="ProtNLM"/>
    </source>
</evidence>
<proteinExistence type="predicted"/>
<protein>
    <recommendedName>
        <fullName evidence="4">tRNA_anti-like</fullName>
    </recommendedName>
</protein>
<feature type="transmembrane region" description="Helical" evidence="1">
    <location>
        <begin position="6"/>
        <end position="28"/>
    </location>
</feature>
<keyword evidence="3" id="KW-1185">Reference proteome</keyword>
<reference evidence="3" key="1">
    <citation type="submission" date="2015-12" db="EMBL/GenBank/DDBJ databases">
        <title>Complete genome sequence of Lutibacter profundus strain LP1.</title>
        <authorList>
            <person name="Wissuwa J."/>
            <person name="Le Moine Bauer S."/>
            <person name="Stokke R."/>
            <person name="Dahle H."/>
            <person name="Steen I.H."/>
        </authorList>
    </citation>
    <scope>NUCLEOTIDE SEQUENCE [LARGE SCALE GENOMIC DNA]</scope>
    <source>
        <strain evidence="3">LP1</strain>
    </source>
</reference>
<dbReference type="RefSeq" id="WP_068209008.1">
    <property type="nucleotide sequence ID" value="NZ_CP013355.1"/>
</dbReference>
<evidence type="ECO:0000256" key="1">
    <source>
        <dbReference type="SAM" id="Phobius"/>
    </source>
</evidence>
<gene>
    <name evidence="2" type="ORF">Lupro_08985</name>
</gene>
<dbReference type="KEGG" id="lut:Lupro_08985"/>
<reference evidence="2 3" key="2">
    <citation type="journal article" date="2016" name="Int. J. Syst. Evol. Microbiol.">
        <title>Lutibacter profundi sp. nov., isolated from a deep-sea hydrothermal system on the Arctic Mid-Ocean Ridge and emended description of the genus Lutibacter.</title>
        <authorList>
            <person name="Le Moine Bauer S."/>
            <person name="Roalkvam I."/>
            <person name="Steen I.H."/>
            <person name="Dahle H."/>
        </authorList>
    </citation>
    <scope>NUCLEOTIDE SEQUENCE [LARGE SCALE GENOMIC DNA]</scope>
    <source>
        <strain evidence="2 3">LP1</strain>
    </source>
</reference>
<organism evidence="2 3">
    <name type="scientific">Lutibacter profundi</name>
    <dbReference type="NCBI Taxonomy" id="1622118"/>
    <lineage>
        <taxon>Bacteria</taxon>
        <taxon>Pseudomonadati</taxon>
        <taxon>Bacteroidota</taxon>
        <taxon>Flavobacteriia</taxon>
        <taxon>Flavobacteriales</taxon>
        <taxon>Flavobacteriaceae</taxon>
        <taxon>Lutibacter</taxon>
    </lineage>
</organism>
<keyword evidence="1" id="KW-0472">Membrane</keyword>
<dbReference type="OrthoDB" id="982957at2"/>
<dbReference type="Proteomes" id="UP000059672">
    <property type="component" value="Chromosome"/>
</dbReference>
<evidence type="ECO:0000313" key="2">
    <source>
        <dbReference type="EMBL" id="AMC11386.1"/>
    </source>
</evidence>
<keyword evidence="1" id="KW-0812">Transmembrane</keyword>
<dbReference type="AlphaFoldDB" id="A0A0X8G784"/>
<accession>A0A0X8G784</accession>
<dbReference type="Pfam" id="PF12869">
    <property type="entry name" value="tRNA_anti-like"/>
    <property type="match status" value="1"/>
</dbReference>
<dbReference type="EMBL" id="CP013355">
    <property type="protein sequence ID" value="AMC11386.1"/>
    <property type="molecule type" value="Genomic_DNA"/>
</dbReference>
<keyword evidence="1" id="KW-1133">Transmembrane helix</keyword>
<dbReference type="STRING" id="1622118.Lupro_08985"/>